<comment type="caution">
    <text evidence="1">The sequence shown here is derived from an EMBL/GenBank/DDBJ whole genome shotgun (WGS) entry which is preliminary data.</text>
</comment>
<name>A0AAV9ZH40_9AGAR</name>
<dbReference type="Gene3D" id="3.40.50.300">
    <property type="entry name" value="P-loop containing nucleotide triphosphate hydrolases"/>
    <property type="match status" value="1"/>
</dbReference>
<reference evidence="1 2" key="1">
    <citation type="journal article" date="2024" name="J Genomics">
        <title>Draft genome sequencing and assembly of Favolaschia claudopus CIRM-BRFM 2984 isolated from oak limbs.</title>
        <authorList>
            <person name="Navarro D."/>
            <person name="Drula E."/>
            <person name="Chaduli D."/>
            <person name="Cazenave R."/>
            <person name="Ahrendt S."/>
            <person name="Wang J."/>
            <person name="Lipzen A."/>
            <person name="Daum C."/>
            <person name="Barry K."/>
            <person name="Grigoriev I.V."/>
            <person name="Favel A."/>
            <person name="Rosso M.N."/>
            <person name="Martin F."/>
        </authorList>
    </citation>
    <scope>NUCLEOTIDE SEQUENCE [LARGE SCALE GENOMIC DNA]</scope>
    <source>
        <strain evidence="1 2">CIRM-BRFM 2984</strain>
    </source>
</reference>
<accession>A0AAV9ZH40</accession>
<dbReference type="EMBL" id="JAWWNJ010000150">
    <property type="protein sequence ID" value="KAK6981386.1"/>
    <property type="molecule type" value="Genomic_DNA"/>
</dbReference>
<sequence length="181" mass="19918">MGQDIPDISQVIRFGAPETPEALKQYFGRAGRDLSVLADGHLLLERSCFQTQKKNVRKKQKTTAAAAVDAAQALSTSVPVSTLSDNLPFPVLLADDQLPDHLEWRKKLEPDLRPYAAAQSPCLGSLNTSPTTLTYLHPVGRIAGLLTPSVCRSQPRISTNRLHSWVIYLSHRVYSSPLYGI</sequence>
<keyword evidence="2" id="KW-1185">Reference proteome</keyword>
<evidence type="ECO:0000313" key="1">
    <source>
        <dbReference type="EMBL" id="KAK6981386.1"/>
    </source>
</evidence>
<proteinExistence type="predicted"/>
<dbReference type="InterPro" id="IPR027417">
    <property type="entry name" value="P-loop_NTPase"/>
</dbReference>
<protein>
    <submittedName>
        <fullName evidence="1">Uncharacterized protein</fullName>
    </submittedName>
</protein>
<dbReference type="Proteomes" id="UP001362999">
    <property type="component" value="Unassembled WGS sequence"/>
</dbReference>
<organism evidence="1 2">
    <name type="scientific">Favolaschia claudopus</name>
    <dbReference type="NCBI Taxonomy" id="2862362"/>
    <lineage>
        <taxon>Eukaryota</taxon>
        <taxon>Fungi</taxon>
        <taxon>Dikarya</taxon>
        <taxon>Basidiomycota</taxon>
        <taxon>Agaricomycotina</taxon>
        <taxon>Agaricomycetes</taxon>
        <taxon>Agaricomycetidae</taxon>
        <taxon>Agaricales</taxon>
        <taxon>Marasmiineae</taxon>
        <taxon>Mycenaceae</taxon>
        <taxon>Favolaschia</taxon>
    </lineage>
</organism>
<gene>
    <name evidence="1" type="ORF">R3P38DRAFT_3234134</name>
</gene>
<dbReference type="AlphaFoldDB" id="A0AAV9ZH40"/>
<evidence type="ECO:0000313" key="2">
    <source>
        <dbReference type="Proteomes" id="UP001362999"/>
    </source>
</evidence>
<dbReference type="SUPFAM" id="SSF52540">
    <property type="entry name" value="P-loop containing nucleoside triphosphate hydrolases"/>
    <property type="match status" value="1"/>
</dbReference>